<protein>
    <submittedName>
        <fullName evidence="1">Uncharacterized protein</fullName>
    </submittedName>
</protein>
<dbReference type="EMBL" id="CP011011">
    <property type="protein sequence ID" value="ATC82249.1"/>
    <property type="molecule type" value="Genomic_DNA"/>
</dbReference>
<evidence type="ECO:0000313" key="1">
    <source>
        <dbReference type="EMBL" id="ATC82249.1"/>
    </source>
</evidence>
<reference evidence="1" key="1">
    <citation type="submission" date="2015-03" db="EMBL/GenBank/DDBJ databases">
        <authorList>
            <person name="Xie B.-B."/>
            <person name="Rong J.-C."/>
            <person name="Qin Q.-L."/>
            <person name="Zhang Y.-Z."/>
        </authorList>
    </citation>
    <scope>NUCLEOTIDE SEQUENCE</scope>
    <source>
        <strain evidence="1">DSM 14585</strain>
    </source>
</reference>
<dbReference type="Proteomes" id="UP000217277">
    <property type="component" value="Chromosome I"/>
</dbReference>
<keyword evidence="2" id="KW-1185">Reference proteome</keyword>
<proteinExistence type="predicted"/>
<accession>A0ACA8DWE7</accession>
<organism evidence="1 2">
    <name type="scientific">Pseudoalteromonas agarivorans DSM 14585</name>
    <dbReference type="NCBI Taxonomy" id="1312369"/>
    <lineage>
        <taxon>Bacteria</taxon>
        <taxon>Pseudomonadati</taxon>
        <taxon>Pseudomonadota</taxon>
        <taxon>Gammaproteobacteria</taxon>
        <taxon>Alteromonadales</taxon>
        <taxon>Pseudoalteromonadaceae</taxon>
        <taxon>Pseudoalteromonas</taxon>
    </lineage>
</organism>
<gene>
    <name evidence="1" type="ORF">PAGA_a1901</name>
</gene>
<evidence type="ECO:0000313" key="2">
    <source>
        <dbReference type="Proteomes" id="UP000217277"/>
    </source>
</evidence>
<sequence>MKKIAFMTLAQSLLLSFTASAVDYSIPIENCKKSVDIVLNQDYELFKQVYAPLPKDMDPSIVKGMLAREHDHYTKNYYLGIHNFAIVGTEVLEDAKNSIIKRTQKNALEYGYTDELWVNYTFKTSKVLGKKKDNVTIKGKCKFGQVDGKWLMVNLLRS</sequence>
<name>A0ACA8DWE7_9GAMM</name>